<sequence length="329" mass="37922">MKNKGGPLNLVFLSGQPHCGPWKRESHDIQAWAAAMEGDTYNSCRLSLLWGIKDYKIALLELRPHNFHLIKQIKKWLPRLKLIGVQEGSLHSPDSDYNSKTRLKFIEAYQNVDALGVLLEDSIPYFQSITDKPVFWLGVPFPVEWSKSYIIPPEKKEPIIEMQNTFSSQKGGLTNFFLLKSIQKTHPEARGLSYSQNIRYDQVLADSFGVNLKIEPMLSWQNYFILHSKAYIGLHMDYRWSWNRFSVDCAAAGIPCISTPHATSHKTLFPKLCVEPFDVESAKGLAGQLLKDRSFYKECREYALNKIELFDFENSKKRLLGFLNKQNWV</sequence>
<evidence type="ECO:0008006" key="3">
    <source>
        <dbReference type="Google" id="ProtNLM"/>
    </source>
</evidence>
<protein>
    <recommendedName>
        <fullName evidence="3">Glycosyl transferase family 1 domain-containing protein</fullName>
    </recommendedName>
</protein>
<name>A0A1F4U653_UNCSA</name>
<gene>
    <name evidence="1" type="ORF">A2438_04100</name>
</gene>
<evidence type="ECO:0000313" key="1">
    <source>
        <dbReference type="EMBL" id="OGC40426.1"/>
    </source>
</evidence>
<dbReference type="Proteomes" id="UP000179242">
    <property type="component" value="Unassembled WGS sequence"/>
</dbReference>
<accession>A0A1F4U653</accession>
<proteinExistence type="predicted"/>
<dbReference type="SUPFAM" id="SSF53756">
    <property type="entry name" value="UDP-Glycosyltransferase/glycogen phosphorylase"/>
    <property type="match status" value="1"/>
</dbReference>
<organism evidence="1 2">
    <name type="scientific">candidate division WOR-1 bacterium RIFOXYC2_FULL_46_14</name>
    <dbReference type="NCBI Taxonomy" id="1802587"/>
    <lineage>
        <taxon>Bacteria</taxon>
        <taxon>Bacillati</taxon>
        <taxon>Saganbacteria</taxon>
    </lineage>
</organism>
<dbReference type="AlphaFoldDB" id="A0A1F4U653"/>
<evidence type="ECO:0000313" key="2">
    <source>
        <dbReference type="Proteomes" id="UP000179242"/>
    </source>
</evidence>
<reference evidence="1 2" key="1">
    <citation type="journal article" date="2016" name="Nat. Commun.">
        <title>Thousands of microbial genomes shed light on interconnected biogeochemical processes in an aquifer system.</title>
        <authorList>
            <person name="Anantharaman K."/>
            <person name="Brown C.T."/>
            <person name="Hug L.A."/>
            <person name="Sharon I."/>
            <person name="Castelle C.J."/>
            <person name="Probst A.J."/>
            <person name="Thomas B.C."/>
            <person name="Singh A."/>
            <person name="Wilkins M.J."/>
            <person name="Karaoz U."/>
            <person name="Brodie E.L."/>
            <person name="Williams K.H."/>
            <person name="Hubbard S.S."/>
            <person name="Banfield J.F."/>
        </authorList>
    </citation>
    <scope>NUCLEOTIDE SEQUENCE [LARGE SCALE GENOMIC DNA]</scope>
</reference>
<dbReference type="EMBL" id="MEUJ01000004">
    <property type="protein sequence ID" value="OGC40426.1"/>
    <property type="molecule type" value="Genomic_DNA"/>
</dbReference>
<comment type="caution">
    <text evidence="1">The sequence shown here is derived from an EMBL/GenBank/DDBJ whole genome shotgun (WGS) entry which is preliminary data.</text>
</comment>